<dbReference type="EMBL" id="SNRY01011071">
    <property type="protein sequence ID" value="KAA6304987.1"/>
    <property type="molecule type" value="Genomic_DNA"/>
</dbReference>
<feature type="non-terminal residue" evidence="1">
    <location>
        <position position="63"/>
    </location>
</feature>
<gene>
    <name evidence="1" type="ORF">EZS27_043361</name>
</gene>
<proteinExistence type="predicted"/>
<accession>A0A5J4P6A4</accession>
<organism evidence="1">
    <name type="scientific">termite gut metagenome</name>
    <dbReference type="NCBI Taxonomy" id="433724"/>
    <lineage>
        <taxon>unclassified sequences</taxon>
        <taxon>metagenomes</taxon>
        <taxon>organismal metagenomes</taxon>
    </lineage>
</organism>
<sequence length="63" mass="6898">MIINRRNFLKVSLSGATLTALSRASLTACTPAKDKASEAVLKLSFQENTPPGKNLNEKLDYME</sequence>
<protein>
    <submittedName>
        <fullName evidence="1">Uncharacterized protein</fullName>
    </submittedName>
</protein>
<reference evidence="1" key="1">
    <citation type="submission" date="2019-03" db="EMBL/GenBank/DDBJ databases">
        <title>Single cell metagenomics reveals metabolic interactions within the superorganism composed of flagellate Streblomastix strix and complex community of Bacteroidetes bacteria on its surface.</title>
        <authorList>
            <person name="Treitli S.C."/>
            <person name="Kolisko M."/>
            <person name="Husnik F."/>
            <person name="Keeling P."/>
            <person name="Hampl V."/>
        </authorList>
    </citation>
    <scope>NUCLEOTIDE SEQUENCE</scope>
    <source>
        <strain evidence="1">STM</strain>
    </source>
</reference>
<dbReference type="InterPro" id="IPR006311">
    <property type="entry name" value="TAT_signal"/>
</dbReference>
<comment type="caution">
    <text evidence="1">The sequence shown here is derived from an EMBL/GenBank/DDBJ whole genome shotgun (WGS) entry which is preliminary data.</text>
</comment>
<dbReference type="AlphaFoldDB" id="A0A5J4P6A4"/>
<evidence type="ECO:0000313" key="1">
    <source>
        <dbReference type="EMBL" id="KAA6304987.1"/>
    </source>
</evidence>
<dbReference type="PROSITE" id="PS51318">
    <property type="entry name" value="TAT"/>
    <property type="match status" value="1"/>
</dbReference>
<name>A0A5J4P6A4_9ZZZZ</name>